<name>A0A6S7KI00_PARCT</name>
<dbReference type="InterPro" id="IPR012337">
    <property type="entry name" value="RNaseH-like_sf"/>
</dbReference>
<gene>
    <name evidence="3" type="ORF">PACLA_8A055841</name>
</gene>
<proteinExistence type="predicted"/>
<feature type="domain" description="DUF4371" evidence="2">
    <location>
        <begin position="322"/>
        <end position="433"/>
    </location>
</feature>
<evidence type="ECO:0000313" key="4">
    <source>
        <dbReference type="Proteomes" id="UP001152795"/>
    </source>
</evidence>
<protein>
    <submittedName>
        <fullName evidence="3">Zinc finger MYM-type 1-like, partial</fullName>
    </submittedName>
</protein>
<feature type="region of interest" description="Disordered" evidence="1">
    <location>
        <begin position="1"/>
        <end position="41"/>
    </location>
</feature>
<dbReference type="PANTHER" id="PTHR45749">
    <property type="match status" value="1"/>
</dbReference>
<keyword evidence="4" id="KW-1185">Reference proteome</keyword>
<feature type="region of interest" description="Disordered" evidence="1">
    <location>
        <begin position="176"/>
        <end position="196"/>
    </location>
</feature>
<sequence length="534" mass="60325">HAQFHPQKSDITDAQTSHTSQEPKSPSSVSSTGTLDLDPNEKINNFSQSEVVPCDCFGDFVEEELRTTFLNQEDFNSENENENSNSDTEDSVTETIKDSVSESQKSDWIESVASLSYISSLMYGCQEMVNDARTSDIPNVEQWIVDAQDTIKQVQESCGRFLKNTDSLLNQIQTKKPKVNDASSSKVSIEHDPGLRGEVRGDNQKEYLIEHGPFQPKLSCFPANQDIPQGKQNRFSPRWYNEHQHLEYSIKKEAVFCFVCSLFHDAPSKEKADTSWISMGVRKWHKMKSVGKNKQGKLAQHFSSHSGATAMKKATFISWSYCPQSQNEFIALIKAELREKVVEEVKSAGMFSVMADTTPDEEHTDRLSVVVRYVNDAGKPTERLLDVRKTVDKTSPGQAKDILSTIKQCVVDTDDLRFQSYDFAAAMSGEFNGAQQKLSEIVGRDIPYIPCQAHRCNTVIEHSCNANVIVREMFDILQALFVFFTSSTKRLQPLKEEITKVENCLMLRNLSKTRWSARAESIQAVWTSFDVIVD</sequence>
<evidence type="ECO:0000259" key="2">
    <source>
        <dbReference type="Pfam" id="PF14291"/>
    </source>
</evidence>
<evidence type="ECO:0000256" key="1">
    <source>
        <dbReference type="SAM" id="MobiDB-lite"/>
    </source>
</evidence>
<dbReference type="Pfam" id="PF14291">
    <property type="entry name" value="DUF4371"/>
    <property type="match status" value="1"/>
</dbReference>
<evidence type="ECO:0000313" key="3">
    <source>
        <dbReference type="EMBL" id="CAB4042231.1"/>
    </source>
</evidence>
<dbReference type="Proteomes" id="UP001152795">
    <property type="component" value="Unassembled WGS sequence"/>
</dbReference>
<dbReference type="AlphaFoldDB" id="A0A6S7KI00"/>
<dbReference type="PANTHER" id="PTHR45749:SF23">
    <property type="entry name" value="ZINC FINGER MYM-TYPE PROTEIN 1-LIKE"/>
    <property type="match status" value="1"/>
</dbReference>
<feature type="non-terminal residue" evidence="3">
    <location>
        <position position="1"/>
    </location>
</feature>
<feature type="compositionally biased region" description="Acidic residues" evidence="1">
    <location>
        <begin position="75"/>
        <end position="92"/>
    </location>
</feature>
<feature type="compositionally biased region" description="Low complexity" evidence="1">
    <location>
        <begin position="20"/>
        <end position="31"/>
    </location>
</feature>
<dbReference type="EMBL" id="CACRXK020029731">
    <property type="protein sequence ID" value="CAB4042231.1"/>
    <property type="molecule type" value="Genomic_DNA"/>
</dbReference>
<organism evidence="3 4">
    <name type="scientific">Paramuricea clavata</name>
    <name type="common">Red gorgonian</name>
    <name type="synonym">Violescent sea-whip</name>
    <dbReference type="NCBI Taxonomy" id="317549"/>
    <lineage>
        <taxon>Eukaryota</taxon>
        <taxon>Metazoa</taxon>
        <taxon>Cnidaria</taxon>
        <taxon>Anthozoa</taxon>
        <taxon>Octocorallia</taxon>
        <taxon>Malacalcyonacea</taxon>
        <taxon>Plexauridae</taxon>
        <taxon>Paramuricea</taxon>
    </lineage>
</organism>
<feature type="non-terminal residue" evidence="3">
    <location>
        <position position="534"/>
    </location>
</feature>
<dbReference type="SUPFAM" id="SSF53098">
    <property type="entry name" value="Ribonuclease H-like"/>
    <property type="match status" value="1"/>
</dbReference>
<dbReference type="OrthoDB" id="6613966at2759"/>
<reference evidence="3" key="1">
    <citation type="submission" date="2020-04" db="EMBL/GenBank/DDBJ databases">
        <authorList>
            <person name="Alioto T."/>
            <person name="Alioto T."/>
            <person name="Gomez Garrido J."/>
        </authorList>
    </citation>
    <scope>NUCLEOTIDE SEQUENCE</scope>
    <source>
        <strain evidence="3">A484AB</strain>
    </source>
</reference>
<accession>A0A6S7KI00</accession>
<feature type="region of interest" description="Disordered" evidence="1">
    <location>
        <begin position="71"/>
        <end position="101"/>
    </location>
</feature>
<dbReference type="InterPro" id="IPR025398">
    <property type="entry name" value="DUF4371"/>
</dbReference>
<comment type="caution">
    <text evidence="3">The sequence shown here is derived from an EMBL/GenBank/DDBJ whole genome shotgun (WGS) entry which is preliminary data.</text>
</comment>